<keyword evidence="8" id="KW-0732">Signal</keyword>
<keyword evidence="4" id="KW-0934">Plastid</keyword>
<keyword evidence="4" id="KW-1001">Plastid inner membrane</keyword>
<feature type="transmembrane region" description="Helical" evidence="7">
    <location>
        <begin position="264"/>
        <end position="284"/>
    </location>
</feature>
<dbReference type="OrthoDB" id="1695362at2759"/>
<evidence type="ECO:0000256" key="3">
    <source>
        <dbReference type="ARBA" id="ARBA00022692"/>
    </source>
</evidence>
<evidence type="ECO:0000256" key="2">
    <source>
        <dbReference type="ARBA" id="ARBA00007349"/>
    </source>
</evidence>
<protein>
    <submittedName>
        <fullName evidence="9">Uncharacterized protein</fullName>
    </submittedName>
</protein>
<evidence type="ECO:0000313" key="10">
    <source>
        <dbReference type="Proteomes" id="UP000708148"/>
    </source>
</evidence>
<feature type="transmembrane region" description="Helical" evidence="7">
    <location>
        <begin position="342"/>
        <end position="365"/>
    </location>
</feature>
<dbReference type="GO" id="GO:0009706">
    <property type="term" value="C:chloroplast inner membrane"/>
    <property type="evidence" value="ECO:0007669"/>
    <property type="project" value="UniProtKB-SubCell"/>
</dbReference>
<feature type="transmembrane region" description="Helical" evidence="7">
    <location>
        <begin position="291"/>
        <end position="313"/>
    </location>
</feature>
<evidence type="ECO:0000256" key="4">
    <source>
        <dbReference type="ARBA" id="ARBA00022780"/>
    </source>
</evidence>
<dbReference type="InterPro" id="IPR001898">
    <property type="entry name" value="SLC13A/DASS"/>
</dbReference>
<dbReference type="InterPro" id="IPR030676">
    <property type="entry name" value="CitT-rel"/>
</dbReference>
<evidence type="ECO:0000256" key="8">
    <source>
        <dbReference type="SAM" id="SignalP"/>
    </source>
</evidence>
<evidence type="ECO:0000256" key="7">
    <source>
        <dbReference type="SAM" id="Phobius"/>
    </source>
</evidence>
<proteinExistence type="inferred from homology"/>
<accession>A0A8S1IQ05</accession>
<comment type="similarity">
    <text evidence="2">Belongs to the SLC13A/DASS transporter (TC 2.A.47) family. DIT1 subfamily.</text>
</comment>
<evidence type="ECO:0000256" key="5">
    <source>
        <dbReference type="ARBA" id="ARBA00022989"/>
    </source>
</evidence>
<gene>
    <name evidence="9" type="ORF">OSTQU699_LOCUS840</name>
</gene>
<evidence type="ECO:0000256" key="1">
    <source>
        <dbReference type="ARBA" id="ARBA00004478"/>
    </source>
</evidence>
<dbReference type="GO" id="GO:0015140">
    <property type="term" value="F:malate transmembrane transporter activity"/>
    <property type="evidence" value="ECO:0007669"/>
    <property type="project" value="UniProtKB-ARBA"/>
</dbReference>
<dbReference type="AlphaFoldDB" id="A0A8S1IQ05"/>
<evidence type="ECO:0000313" key="9">
    <source>
        <dbReference type="EMBL" id="CAD7695479.1"/>
    </source>
</evidence>
<keyword evidence="6 7" id="KW-0472">Membrane</keyword>
<feature type="transmembrane region" description="Helical" evidence="7">
    <location>
        <begin position="49"/>
        <end position="69"/>
    </location>
</feature>
<evidence type="ECO:0000256" key="6">
    <source>
        <dbReference type="ARBA" id="ARBA00023136"/>
    </source>
</evidence>
<dbReference type="Proteomes" id="UP000708148">
    <property type="component" value="Unassembled WGS sequence"/>
</dbReference>
<dbReference type="Pfam" id="PF00939">
    <property type="entry name" value="Na_sulph_symp"/>
    <property type="match status" value="2"/>
</dbReference>
<dbReference type="EMBL" id="CAJHUC010000352">
    <property type="protein sequence ID" value="CAD7695479.1"/>
    <property type="molecule type" value="Genomic_DNA"/>
</dbReference>
<feature type="transmembrane region" description="Helical" evidence="7">
    <location>
        <begin position="18"/>
        <end position="37"/>
    </location>
</feature>
<name>A0A8S1IQ05_9CHLO</name>
<comment type="caution">
    <text evidence="9">The sequence shown here is derived from an EMBL/GenBank/DDBJ whole genome shotgun (WGS) entry which is preliminary data.</text>
</comment>
<comment type="subcellular location">
    <subcellularLocation>
        <location evidence="1">Plastid</location>
        <location evidence="1">Chloroplast inner membrane</location>
        <topology evidence="1">Multi-pass membrane protein</topology>
    </subcellularLocation>
</comment>
<feature type="chain" id="PRO_5035907491" evidence="8">
    <location>
        <begin position="19"/>
        <end position="371"/>
    </location>
</feature>
<organism evidence="9 10">
    <name type="scientific">Ostreobium quekettii</name>
    <dbReference type="NCBI Taxonomy" id="121088"/>
    <lineage>
        <taxon>Eukaryota</taxon>
        <taxon>Viridiplantae</taxon>
        <taxon>Chlorophyta</taxon>
        <taxon>core chlorophytes</taxon>
        <taxon>Ulvophyceae</taxon>
        <taxon>TCBD clade</taxon>
        <taxon>Bryopsidales</taxon>
        <taxon>Ostreobineae</taxon>
        <taxon>Ostreobiaceae</taxon>
        <taxon>Ostreobium</taxon>
    </lineage>
</organism>
<keyword evidence="10" id="KW-1185">Reference proteome</keyword>
<sequence length="371" mass="40178">MVGLAATLLTYTLSFAEAFASFSAEVPWLIAIAMFLAQAIRKTGLGKRLSYLFISFFGSSTLGMTYSLVFSEFLLSPMIPSVAARSGGIVLPLVRSMSEACGSQPNDGTARKLGAYLMATCFHTSAVSSAMFLTANHPNPLSAQLAAATIDKARSDLKALGKPQYGEGMTLFAMAVTIALWIGAEHFHYGVVTAALAGLSILLVSKVITWEECLGYQSAWNTMTWFAVLIAMATQLKKLGVIGVFSSEVATAVSTLGWGWQPSFVILVLVYFYSHYFFASNIAHVSAMYSAFLAVAIATGAPPMFAALVFAFFSNIQGTLTQYGMSHAPMYFGQDYVPLERWLLLGFLVSVVNITVWLTVGGFWWKFLGLW</sequence>
<keyword evidence="5 7" id="KW-1133">Transmembrane helix</keyword>
<keyword evidence="3 7" id="KW-0812">Transmembrane</keyword>
<feature type="signal peptide" evidence="8">
    <location>
        <begin position="1"/>
        <end position="18"/>
    </location>
</feature>
<feature type="transmembrane region" description="Helical" evidence="7">
    <location>
        <begin position="189"/>
        <end position="208"/>
    </location>
</feature>
<dbReference type="PANTHER" id="PTHR42826">
    <property type="entry name" value="DICARBOXYLATE TRANSPORTER 2.1, CHLOROPLASTIC"/>
    <property type="match status" value="1"/>
</dbReference>
<reference evidence="9" key="1">
    <citation type="submission" date="2020-12" db="EMBL/GenBank/DDBJ databases">
        <authorList>
            <person name="Iha C."/>
        </authorList>
    </citation>
    <scope>NUCLEOTIDE SEQUENCE</scope>
</reference>